<comment type="caution">
    <text evidence="1">The sequence shown here is derived from an EMBL/GenBank/DDBJ whole genome shotgun (WGS) entry which is preliminary data.</text>
</comment>
<evidence type="ECO:0000313" key="1">
    <source>
        <dbReference type="EMBL" id="MDF2257145.1"/>
    </source>
</evidence>
<gene>
    <name evidence="1" type="ORF">P2L57_15815</name>
</gene>
<reference evidence="1 2" key="1">
    <citation type="submission" date="2023-03" db="EMBL/GenBank/DDBJ databases">
        <title>Draft genome sequence of type strain Streptomyces ferralitis JCM 14344.</title>
        <authorList>
            <person name="Klaysubun C."/>
            <person name="Duangmal K."/>
        </authorList>
    </citation>
    <scope>NUCLEOTIDE SEQUENCE [LARGE SCALE GENOMIC DNA]</scope>
    <source>
        <strain evidence="1 2">JCM 14344</strain>
    </source>
</reference>
<protein>
    <submittedName>
        <fullName evidence="1">Uncharacterized protein</fullName>
    </submittedName>
</protein>
<evidence type="ECO:0000313" key="2">
    <source>
        <dbReference type="Proteomes" id="UP001220022"/>
    </source>
</evidence>
<proteinExistence type="predicted"/>
<sequence>MTTQTTQLVPAKHKGHRPWGKQPAAVELSAISVRPAVHYTRPWSAATEDVPFAFRLAVLPLRALALVVLWATSSPQRLSCAVALSSVLALVLLG</sequence>
<dbReference type="Proteomes" id="UP001220022">
    <property type="component" value="Unassembled WGS sequence"/>
</dbReference>
<name>A0ABT5Z274_9ACTN</name>
<dbReference type="EMBL" id="JARHTQ010000009">
    <property type="protein sequence ID" value="MDF2257145.1"/>
    <property type="molecule type" value="Genomic_DNA"/>
</dbReference>
<accession>A0ABT5Z274</accession>
<organism evidence="1 2">
    <name type="scientific">Streptantibioticus ferralitis</name>
    <dbReference type="NCBI Taxonomy" id="236510"/>
    <lineage>
        <taxon>Bacteria</taxon>
        <taxon>Bacillati</taxon>
        <taxon>Actinomycetota</taxon>
        <taxon>Actinomycetes</taxon>
        <taxon>Kitasatosporales</taxon>
        <taxon>Streptomycetaceae</taxon>
        <taxon>Streptantibioticus</taxon>
    </lineage>
</organism>
<keyword evidence="2" id="KW-1185">Reference proteome</keyword>
<dbReference type="RefSeq" id="WP_275814687.1">
    <property type="nucleotide sequence ID" value="NZ_BAAANM010000023.1"/>
</dbReference>